<name>A0A9P6VIE7_9HELO</name>
<dbReference type="InterPro" id="IPR002885">
    <property type="entry name" value="PPR_rpt"/>
</dbReference>
<feature type="compositionally biased region" description="Basic and acidic residues" evidence="2">
    <location>
        <begin position="56"/>
        <end position="75"/>
    </location>
</feature>
<comment type="caution">
    <text evidence="3">The sequence shown here is derived from an EMBL/GenBank/DDBJ whole genome shotgun (WGS) entry which is preliminary data.</text>
</comment>
<evidence type="ECO:0000256" key="1">
    <source>
        <dbReference type="ARBA" id="ARBA00022737"/>
    </source>
</evidence>
<dbReference type="EMBL" id="VNKQ01000010">
    <property type="protein sequence ID" value="KAG0648530.1"/>
    <property type="molecule type" value="Genomic_DNA"/>
</dbReference>
<evidence type="ECO:0000313" key="4">
    <source>
        <dbReference type="Proteomes" id="UP000785200"/>
    </source>
</evidence>
<dbReference type="Pfam" id="PF13041">
    <property type="entry name" value="PPR_2"/>
    <property type="match status" value="1"/>
</dbReference>
<dbReference type="PANTHER" id="PTHR47942">
    <property type="entry name" value="TETRATRICOPEPTIDE REPEAT (TPR)-LIKE SUPERFAMILY PROTEIN-RELATED"/>
    <property type="match status" value="1"/>
</dbReference>
<organism evidence="3 4">
    <name type="scientific">Hyphodiscus hymeniophilus</name>
    <dbReference type="NCBI Taxonomy" id="353542"/>
    <lineage>
        <taxon>Eukaryota</taxon>
        <taxon>Fungi</taxon>
        <taxon>Dikarya</taxon>
        <taxon>Ascomycota</taxon>
        <taxon>Pezizomycotina</taxon>
        <taxon>Leotiomycetes</taxon>
        <taxon>Helotiales</taxon>
        <taxon>Hyphodiscaceae</taxon>
        <taxon>Hyphodiscus</taxon>
    </lineage>
</organism>
<feature type="region of interest" description="Disordered" evidence="2">
    <location>
        <begin position="31"/>
        <end position="102"/>
    </location>
</feature>
<gene>
    <name evidence="3" type="ORF">D0Z07_5577</name>
</gene>
<keyword evidence="1" id="KW-0677">Repeat</keyword>
<reference evidence="3" key="1">
    <citation type="submission" date="2019-07" db="EMBL/GenBank/DDBJ databases">
        <title>Hyphodiscus hymeniophilus genome sequencing and assembly.</title>
        <authorList>
            <person name="Kramer G."/>
            <person name="Nodwell J."/>
        </authorList>
    </citation>
    <scope>NUCLEOTIDE SEQUENCE</scope>
    <source>
        <strain evidence="3">ATCC 34498</strain>
    </source>
</reference>
<dbReference type="Gene3D" id="1.25.40.10">
    <property type="entry name" value="Tetratricopeptide repeat domain"/>
    <property type="match status" value="1"/>
</dbReference>
<dbReference type="Proteomes" id="UP000785200">
    <property type="component" value="Unassembled WGS sequence"/>
</dbReference>
<sequence length="726" mass="82112">MLTCHNCMRRCLQTLIGDSAIASTLPRATFARNTQRQSPRSLHTTVDRQPYPARFETLEKGGPKLSDTFKRREGQESTSQSRQTWLESRGKTPIYKQRQKEADDPLLRRQLKHLKDPLKLAEHVRTTLREDDFESALAIVRAASKDTQCVVSWNHLIDWQLSKHKMREAIKTYNEMKKRAQTPDAYTYTIIFRGCADHPLPAQALAKVITIYTSMLADNAPVRPNTIHMNAILKMCARADDMEALFAISDHMPGKGIRAPNMVTYSIVLNAIRTHAFTSLRGDLTVVQRRQIRQDANRHARRSWSDVIKRWRQGDFMIDESLVCSMGRILLLGVEQDVDDVLSLVEQTMNVPRQAAFLKYRSGQAEPLPLASQDELRLTTIPQDELSAEEPNPFTLAAKSTGVYVKPGPNTLSLVMEALLDLRLSGPASTYWDMLINRFAVDPDANNYHAYLRVLRLARASTATVKLLLEMPASYMDVKTFRIAMSTCRRDGNNQHAFANAGKVLDIMQTNSTSPDPKVLTEYLDIAFSVSAFNKKQPSDEQDAKHKYEKGRQIMRAIERLNPSYLNLRSLLAYGDSSKTSATNAEKQDLTNAVLELSRNLVRAHDIILTKQLVSQERNADLTAQRNKLAAFITRFTHKKNGIYRSATAKAVTEAPPFEVKIQSRDFKARMAAARKEGPKAYTALRAEFAAQLSEKTDRKENATRNEPAEDLEGKFKEKFAEKALS</sequence>
<protein>
    <submittedName>
        <fullName evidence="3">Pentatricopeptide repeat-containing</fullName>
    </submittedName>
</protein>
<feature type="region of interest" description="Disordered" evidence="2">
    <location>
        <begin position="693"/>
        <end position="726"/>
    </location>
</feature>
<evidence type="ECO:0000256" key="2">
    <source>
        <dbReference type="SAM" id="MobiDB-lite"/>
    </source>
</evidence>
<evidence type="ECO:0000313" key="3">
    <source>
        <dbReference type="EMBL" id="KAG0648530.1"/>
    </source>
</evidence>
<keyword evidence="4" id="KW-1185">Reference proteome</keyword>
<dbReference type="InterPro" id="IPR051222">
    <property type="entry name" value="PPR/CCM1_RNA-binding"/>
</dbReference>
<accession>A0A9P6VIE7</accession>
<feature type="compositionally biased region" description="Polar residues" evidence="2">
    <location>
        <begin position="31"/>
        <end position="44"/>
    </location>
</feature>
<dbReference type="OrthoDB" id="185373at2759"/>
<dbReference type="PANTHER" id="PTHR47942:SF63">
    <property type="entry name" value="PENTATRICOPEPTIDE REPEAT-CONTAINING PROTEIN"/>
    <property type="match status" value="1"/>
</dbReference>
<dbReference type="Pfam" id="PF13812">
    <property type="entry name" value="PPR_3"/>
    <property type="match status" value="1"/>
</dbReference>
<feature type="compositionally biased region" description="Basic and acidic residues" evidence="2">
    <location>
        <begin position="695"/>
        <end position="726"/>
    </location>
</feature>
<proteinExistence type="predicted"/>
<dbReference type="AlphaFoldDB" id="A0A9P6VIE7"/>
<dbReference type="InterPro" id="IPR011990">
    <property type="entry name" value="TPR-like_helical_dom_sf"/>
</dbReference>
<feature type="compositionally biased region" description="Polar residues" evidence="2">
    <location>
        <begin position="76"/>
        <end position="86"/>
    </location>
</feature>